<accession>A0ABT3Z4L6</accession>
<evidence type="ECO:0000259" key="1">
    <source>
        <dbReference type="PROSITE" id="PS51704"/>
    </source>
</evidence>
<sequence>MESEHTDLLWLISRPIAHRGYHDMNQTIWENTRSAFARAIEGGYAIECDVHIATDGVPVVFHDDDLERLCGLRGDVRAKTSKELAQLSIGGTADRIPSLPDLLKQVDGQVPLVIELKARPGDDEGLADAVVECLEGYDGRVALMSFDHALLRDLKAAGATCPLGLTAEGVKPETAFVHEEAMQLGLNFISYCVHHLPNSFIEAQRAQGVPIITWTVRNTNAVELTHKYADQMTFEGFDPDELEED</sequence>
<dbReference type="CDD" id="cd08585">
    <property type="entry name" value="GDPD_like_3"/>
    <property type="match status" value="1"/>
</dbReference>
<dbReference type="InterPro" id="IPR030395">
    <property type="entry name" value="GP_PDE_dom"/>
</dbReference>
<gene>
    <name evidence="2" type="ORF">OEG84_03000</name>
</gene>
<keyword evidence="3" id="KW-1185">Reference proteome</keyword>
<name>A0ABT3Z4L6_9HYPH</name>
<organism evidence="2 3">
    <name type="scientific">Hoeflea algicola</name>
    <dbReference type="NCBI Taxonomy" id="2983763"/>
    <lineage>
        <taxon>Bacteria</taxon>
        <taxon>Pseudomonadati</taxon>
        <taxon>Pseudomonadota</taxon>
        <taxon>Alphaproteobacteria</taxon>
        <taxon>Hyphomicrobiales</taxon>
        <taxon>Rhizobiaceae</taxon>
        <taxon>Hoeflea</taxon>
    </lineage>
</organism>
<comment type="caution">
    <text evidence="2">The sequence shown here is derived from an EMBL/GenBank/DDBJ whole genome shotgun (WGS) entry which is preliminary data.</text>
</comment>
<dbReference type="InterPro" id="IPR017946">
    <property type="entry name" value="PLC-like_Pdiesterase_TIM-brl"/>
</dbReference>
<evidence type="ECO:0000313" key="2">
    <source>
        <dbReference type="EMBL" id="MCY0146709.1"/>
    </source>
</evidence>
<proteinExistence type="predicted"/>
<dbReference type="PROSITE" id="PS51704">
    <property type="entry name" value="GP_PDE"/>
    <property type="match status" value="1"/>
</dbReference>
<dbReference type="Pfam" id="PF03009">
    <property type="entry name" value="GDPD"/>
    <property type="match status" value="1"/>
</dbReference>
<dbReference type="PANTHER" id="PTHR46211">
    <property type="entry name" value="GLYCEROPHOSPHORYL DIESTER PHOSPHODIESTERASE"/>
    <property type="match status" value="1"/>
</dbReference>
<dbReference type="Proteomes" id="UP001073227">
    <property type="component" value="Unassembled WGS sequence"/>
</dbReference>
<protein>
    <submittedName>
        <fullName evidence="2">Glycerophosphodiester phosphodiesterase</fullName>
    </submittedName>
</protein>
<feature type="domain" description="GP-PDE" evidence="1">
    <location>
        <begin position="13"/>
        <end position="245"/>
    </location>
</feature>
<reference evidence="2" key="1">
    <citation type="submission" date="2022-10" db="EMBL/GenBank/DDBJ databases">
        <title>Hoeflea sp. G2-23, isolated from marine algae.</title>
        <authorList>
            <person name="Kristyanto S."/>
            <person name="Kim J.M."/>
            <person name="Jeon C.O."/>
        </authorList>
    </citation>
    <scope>NUCLEOTIDE SEQUENCE</scope>
    <source>
        <strain evidence="2">G2-23</strain>
    </source>
</reference>
<evidence type="ECO:0000313" key="3">
    <source>
        <dbReference type="Proteomes" id="UP001073227"/>
    </source>
</evidence>
<dbReference type="SUPFAM" id="SSF51695">
    <property type="entry name" value="PLC-like phosphodiesterases"/>
    <property type="match status" value="1"/>
</dbReference>
<dbReference type="PANTHER" id="PTHR46211:SF1">
    <property type="entry name" value="GLYCEROPHOSPHODIESTER PHOSPHODIESTERASE, CYTOPLASMIC"/>
    <property type="match status" value="1"/>
</dbReference>
<dbReference type="EMBL" id="JAOVZR010000001">
    <property type="protein sequence ID" value="MCY0146709.1"/>
    <property type="molecule type" value="Genomic_DNA"/>
</dbReference>
<dbReference type="Gene3D" id="3.20.20.190">
    <property type="entry name" value="Phosphatidylinositol (PI) phosphodiesterase"/>
    <property type="match status" value="1"/>
</dbReference>
<dbReference type="RefSeq" id="WP_267652357.1">
    <property type="nucleotide sequence ID" value="NZ_JAOVZR010000001.1"/>
</dbReference>